<dbReference type="RefSeq" id="WP_123739405.1">
    <property type="nucleotide sequence ID" value="NZ_RKHQ01000001.1"/>
</dbReference>
<sequence>MTTQPLARLRTAQLALTPEGQPLDGRAKRIPRVVLDVASSQLGLVSRRQLLECGVPPGRIARHVGAGRWAEIVDGVYLVLPEAVEDRDWRATTEQRAQIAVLWSGPHVVPSAFAALTLAGIDGAPLDFVPEVACRPPARLRSRPGLRVRRVRTDRESPRHPGLLRLWEDLTVVAPAFAIAQVARLCDRDTLVSILDSALHVGRIGTGDLDRIATLVLAGRPGARVFREARALVDHRAESPFETRARLQCRDHGVPPDDLQRRVRDQTGRVVARCDLVWELGGGRLLVVELDGEHHRRDAGIERDNARDRALVALGHRVLHFAWEDLATGVIWRLVLTILAEEGRLIAPAVA</sequence>
<proteinExistence type="predicted"/>
<accession>A0A3N2DC61</accession>
<dbReference type="AlphaFoldDB" id="A0A3N2DC61"/>
<comment type="caution">
    <text evidence="3">The sequence shown here is derived from an EMBL/GenBank/DDBJ whole genome shotgun (WGS) entry which is preliminary data.</text>
</comment>
<name>A0A3N2DC61_9MICO</name>
<evidence type="ECO:0000313" key="3">
    <source>
        <dbReference type="EMBL" id="ROR97343.1"/>
    </source>
</evidence>
<dbReference type="OrthoDB" id="5143202at2"/>
<protein>
    <submittedName>
        <fullName evidence="3">Uncharacterized protein DUF559</fullName>
    </submittedName>
</protein>
<dbReference type="Pfam" id="PF04480">
    <property type="entry name" value="DUF559"/>
    <property type="match status" value="1"/>
</dbReference>
<organism evidence="3 4">
    <name type="scientific">Salana multivorans</name>
    <dbReference type="NCBI Taxonomy" id="120377"/>
    <lineage>
        <taxon>Bacteria</taxon>
        <taxon>Bacillati</taxon>
        <taxon>Actinomycetota</taxon>
        <taxon>Actinomycetes</taxon>
        <taxon>Micrococcales</taxon>
        <taxon>Beutenbergiaceae</taxon>
        <taxon>Salana</taxon>
    </lineage>
</organism>
<feature type="domain" description="DUF559" evidence="1">
    <location>
        <begin position="286"/>
        <end position="326"/>
    </location>
</feature>
<gene>
    <name evidence="3" type="ORF">EDD28_1941</name>
</gene>
<dbReference type="EMBL" id="RKHQ01000001">
    <property type="protein sequence ID" value="ROR97343.1"/>
    <property type="molecule type" value="Genomic_DNA"/>
</dbReference>
<evidence type="ECO:0000259" key="2">
    <source>
        <dbReference type="Pfam" id="PF13338"/>
    </source>
</evidence>
<feature type="domain" description="AbiEi antitoxin N-terminal" evidence="2">
    <location>
        <begin position="33"/>
        <end position="77"/>
    </location>
</feature>
<dbReference type="Pfam" id="PF13338">
    <property type="entry name" value="AbiEi_4"/>
    <property type="match status" value="1"/>
</dbReference>
<keyword evidence="4" id="KW-1185">Reference proteome</keyword>
<dbReference type="InterPro" id="IPR025159">
    <property type="entry name" value="AbiEi_N"/>
</dbReference>
<evidence type="ECO:0000313" key="4">
    <source>
        <dbReference type="Proteomes" id="UP000275356"/>
    </source>
</evidence>
<dbReference type="InterPro" id="IPR007569">
    <property type="entry name" value="DUF559"/>
</dbReference>
<reference evidence="3 4" key="1">
    <citation type="submission" date="2018-11" db="EMBL/GenBank/DDBJ databases">
        <title>Sequencing the genomes of 1000 actinobacteria strains.</title>
        <authorList>
            <person name="Klenk H.-P."/>
        </authorList>
    </citation>
    <scope>NUCLEOTIDE SEQUENCE [LARGE SCALE GENOMIC DNA]</scope>
    <source>
        <strain evidence="3 4">DSM 13521</strain>
    </source>
</reference>
<dbReference type="SUPFAM" id="SSF52980">
    <property type="entry name" value="Restriction endonuclease-like"/>
    <property type="match status" value="1"/>
</dbReference>
<evidence type="ECO:0000259" key="1">
    <source>
        <dbReference type="Pfam" id="PF04480"/>
    </source>
</evidence>
<dbReference type="InterPro" id="IPR011335">
    <property type="entry name" value="Restrct_endonuc-II-like"/>
</dbReference>
<dbReference type="Proteomes" id="UP000275356">
    <property type="component" value="Unassembled WGS sequence"/>
</dbReference>